<accession>A0A8H4QAY8</accession>
<dbReference type="Proteomes" id="UP000562929">
    <property type="component" value="Unassembled WGS sequence"/>
</dbReference>
<evidence type="ECO:0000313" key="2">
    <source>
        <dbReference type="Proteomes" id="UP000562929"/>
    </source>
</evidence>
<dbReference type="EMBL" id="JAACLJ010000002">
    <property type="protein sequence ID" value="KAF4592411.1"/>
    <property type="molecule type" value="Genomic_DNA"/>
</dbReference>
<sequence length="254" mass="28012">MALLHNSLIRGYNSIHVQAPHVRDADKPDFLAYTRTWLRFIRSHHDDEDEILFPELTSALGDDSVWGDVPQEHGMLSEPVSAASSLTNPGRLETLVRGLDHLGRYLDSLLNASALTSTALLAALDHLHQPLEHHLHHEVAVMAAMSTHPNVPSPDSLEGSVAAAMLKAWGKNTVRKAGLTDVVPLFLLNADRTAEQGMWYNWPPMPRPVRWAMVNVVGAVHGGRWRFASCDGHGRPRRLYALAAAKSSQKDGEL</sequence>
<protein>
    <submittedName>
        <fullName evidence="1">Hemerythrin HHE cation binding domain-containing protein</fullName>
    </submittedName>
</protein>
<dbReference type="InterPro" id="IPR053206">
    <property type="entry name" value="Dimeric_xanthone_biosynth"/>
</dbReference>
<comment type="caution">
    <text evidence="1">The sequence shown here is derived from an EMBL/GenBank/DDBJ whole genome shotgun (WGS) entry which is preliminary data.</text>
</comment>
<organism evidence="1 2">
    <name type="scientific">Ophiocordyceps camponoti-floridani</name>
    <dbReference type="NCBI Taxonomy" id="2030778"/>
    <lineage>
        <taxon>Eukaryota</taxon>
        <taxon>Fungi</taxon>
        <taxon>Dikarya</taxon>
        <taxon>Ascomycota</taxon>
        <taxon>Pezizomycotina</taxon>
        <taxon>Sordariomycetes</taxon>
        <taxon>Hypocreomycetidae</taxon>
        <taxon>Hypocreales</taxon>
        <taxon>Ophiocordycipitaceae</taxon>
        <taxon>Ophiocordyceps</taxon>
    </lineage>
</organism>
<proteinExistence type="predicted"/>
<gene>
    <name evidence="1" type="ORF">GQ602_002710</name>
</gene>
<dbReference type="CDD" id="cd12108">
    <property type="entry name" value="Hr-like"/>
    <property type="match status" value="1"/>
</dbReference>
<reference evidence="1 2" key="1">
    <citation type="journal article" date="2020" name="G3 (Bethesda)">
        <title>Genetic Underpinnings of Host Manipulation by Ophiocordyceps as Revealed by Comparative Transcriptomics.</title>
        <authorList>
            <person name="Will I."/>
            <person name="Das B."/>
            <person name="Trinh T."/>
            <person name="Brachmann A."/>
            <person name="Ohm R.A."/>
            <person name="de Bekker C."/>
        </authorList>
    </citation>
    <scope>NUCLEOTIDE SEQUENCE [LARGE SCALE GENOMIC DNA]</scope>
    <source>
        <strain evidence="1 2">EC05</strain>
    </source>
</reference>
<dbReference type="PANTHER" id="PTHR38048:SF2">
    <property type="entry name" value="HEMERYTHRIN-LIKE DOMAIN-CONTAINING PROTEIN"/>
    <property type="match status" value="1"/>
</dbReference>
<dbReference type="Gene3D" id="1.20.120.520">
    <property type="entry name" value="nmb1532 protein domain like"/>
    <property type="match status" value="1"/>
</dbReference>
<name>A0A8H4QAY8_9HYPO</name>
<dbReference type="OrthoDB" id="58416at2759"/>
<evidence type="ECO:0000313" key="1">
    <source>
        <dbReference type="EMBL" id="KAF4592411.1"/>
    </source>
</evidence>
<keyword evidence="2" id="KW-1185">Reference proteome</keyword>
<dbReference type="AlphaFoldDB" id="A0A8H4QAY8"/>
<dbReference type="PANTHER" id="PTHR38048">
    <property type="entry name" value="EXPRESSED PROTEIN"/>
    <property type="match status" value="1"/>
</dbReference>